<organism evidence="3 4">
    <name type="scientific">Peredibacter starrii</name>
    <dbReference type="NCBI Taxonomy" id="28202"/>
    <lineage>
        <taxon>Bacteria</taxon>
        <taxon>Pseudomonadati</taxon>
        <taxon>Bdellovibrionota</taxon>
        <taxon>Bacteriovoracia</taxon>
        <taxon>Bacteriovoracales</taxon>
        <taxon>Bacteriovoracaceae</taxon>
        <taxon>Peredibacter</taxon>
    </lineage>
</organism>
<feature type="domain" description="ParB-like N-terminal" evidence="2">
    <location>
        <begin position="42"/>
        <end position="131"/>
    </location>
</feature>
<accession>A0AAX4HP85</accession>
<dbReference type="Gene3D" id="1.10.10.2830">
    <property type="match status" value="1"/>
</dbReference>
<protein>
    <submittedName>
        <fullName evidence="3">ParB/RepB/Spo0J family partition protein</fullName>
    </submittedName>
</protein>
<dbReference type="Gene3D" id="3.90.1530.30">
    <property type="match status" value="1"/>
</dbReference>
<evidence type="ECO:0000313" key="3">
    <source>
        <dbReference type="EMBL" id="WPU65015.1"/>
    </source>
</evidence>
<proteinExistence type="inferred from homology"/>
<gene>
    <name evidence="3" type="ORF">SOO65_20165</name>
</gene>
<dbReference type="SUPFAM" id="SSF109709">
    <property type="entry name" value="KorB DNA-binding domain-like"/>
    <property type="match status" value="1"/>
</dbReference>
<dbReference type="Pfam" id="PF02195">
    <property type="entry name" value="ParB_N"/>
    <property type="match status" value="1"/>
</dbReference>
<sequence>MAKEFSARVSKRERKVTDITAGIDEKILRANDQKLLRGAQLSTIALNQIVVREQVRTKFNDESLRELGENIKVNGLIQPLVIHREVNKFVLICGERRFRAMTLIDMKEAPCFILENKTKEELMAIQFSENQAREDLHYIDQADSIYGYQKLTGTSERKITAALGISKSEVHRCLMIAKLPKDIKEAAKAHNIEKYVLLEWDELPKNEFKTEIKERILSGEITKRLQLKRIIAQFQIEKPRKKKDDSVEKLMKVLKSQMKDPSMQAKAKLMMEELMS</sequence>
<dbReference type="InterPro" id="IPR004437">
    <property type="entry name" value="ParB/RepB/Spo0J"/>
</dbReference>
<reference evidence="3 4" key="1">
    <citation type="submission" date="2023-11" db="EMBL/GenBank/DDBJ databases">
        <title>Peredibacter starrii A3.12.</title>
        <authorList>
            <person name="Mitchell R.J."/>
        </authorList>
    </citation>
    <scope>NUCLEOTIDE SEQUENCE [LARGE SCALE GENOMIC DNA]</scope>
    <source>
        <strain evidence="3 4">A3.12</strain>
    </source>
</reference>
<dbReference type="RefSeq" id="WP_321394913.1">
    <property type="nucleotide sequence ID" value="NZ_CP139487.1"/>
</dbReference>
<dbReference type="NCBIfam" id="TIGR00180">
    <property type="entry name" value="parB_part"/>
    <property type="match status" value="1"/>
</dbReference>
<dbReference type="Proteomes" id="UP001324634">
    <property type="component" value="Chromosome"/>
</dbReference>
<evidence type="ECO:0000313" key="4">
    <source>
        <dbReference type="Proteomes" id="UP001324634"/>
    </source>
</evidence>
<dbReference type="InterPro" id="IPR036086">
    <property type="entry name" value="ParB/Sulfiredoxin_sf"/>
</dbReference>
<dbReference type="SMART" id="SM00470">
    <property type="entry name" value="ParB"/>
    <property type="match status" value="1"/>
</dbReference>
<name>A0AAX4HP85_9BACT</name>
<dbReference type="PANTHER" id="PTHR33375">
    <property type="entry name" value="CHROMOSOME-PARTITIONING PROTEIN PARB-RELATED"/>
    <property type="match status" value="1"/>
</dbReference>
<dbReference type="InterPro" id="IPR050336">
    <property type="entry name" value="Chromosome_partition/occlusion"/>
</dbReference>
<comment type="similarity">
    <text evidence="1">Belongs to the ParB family.</text>
</comment>
<dbReference type="GO" id="GO:0003677">
    <property type="term" value="F:DNA binding"/>
    <property type="evidence" value="ECO:0007669"/>
    <property type="project" value="InterPro"/>
</dbReference>
<evidence type="ECO:0000256" key="1">
    <source>
        <dbReference type="ARBA" id="ARBA00006295"/>
    </source>
</evidence>
<evidence type="ECO:0000259" key="2">
    <source>
        <dbReference type="SMART" id="SM00470"/>
    </source>
</evidence>
<dbReference type="InterPro" id="IPR003115">
    <property type="entry name" value="ParB_N"/>
</dbReference>
<dbReference type="SUPFAM" id="SSF110849">
    <property type="entry name" value="ParB/Sulfiredoxin"/>
    <property type="match status" value="1"/>
</dbReference>
<dbReference type="AlphaFoldDB" id="A0AAX4HP85"/>
<dbReference type="KEGG" id="psti:SOO65_20165"/>
<dbReference type="PANTHER" id="PTHR33375:SF1">
    <property type="entry name" value="CHROMOSOME-PARTITIONING PROTEIN PARB-RELATED"/>
    <property type="match status" value="1"/>
</dbReference>
<dbReference type="GO" id="GO:0005694">
    <property type="term" value="C:chromosome"/>
    <property type="evidence" value="ECO:0007669"/>
    <property type="project" value="TreeGrafter"/>
</dbReference>
<dbReference type="GO" id="GO:0007059">
    <property type="term" value="P:chromosome segregation"/>
    <property type="evidence" value="ECO:0007669"/>
    <property type="project" value="TreeGrafter"/>
</dbReference>
<dbReference type="EMBL" id="CP139487">
    <property type="protein sequence ID" value="WPU65015.1"/>
    <property type="molecule type" value="Genomic_DNA"/>
</dbReference>
<keyword evidence="4" id="KW-1185">Reference proteome</keyword>